<accession>A0A6J5B5Q2</accession>
<evidence type="ECO:0000313" key="3">
    <source>
        <dbReference type="EMBL" id="CAB3691502.1"/>
    </source>
</evidence>
<protein>
    <submittedName>
        <fullName evidence="3">O-acetyltransferase OatA</fullName>
        <ecNumber evidence="3">2.3.1.-</ecNumber>
    </submittedName>
</protein>
<feature type="transmembrane region" description="Helical" evidence="1">
    <location>
        <begin position="159"/>
        <end position="178"/>
    </location>
</feature>
<feature type="transmembrane region" description="Helical" evidence="1">
    <location>
        <begin position="294"/>
        <end position="319"/>
    </location>
</feature>
<name>A0A6J5B5Q2_9BURK</name>
<organism evidence="3 4">
    <name type="scientific">Paraburkholderia sediminicola</name>
    <dbReference type="NCBI Taxonomy" id="458836"/>
    <lineage>
        <taxon>Bacteria</taxon>
        <taxon>Pseudomonadati</taxon>
        <taxon>Pseudomonadota</taxon>
        <taxon>Betaproteobacteria</taxon>
        <taxon>Burkholderiales</taxon>
        <taxon>Burkholderiaceae</taxon>
        <taxon>Paraburkholderia</taxon>
    </lineage>
</organism>
<feature type="transmembrane region" description="Helical" evidence="1">
    <location>
        <begin position="238"/>
        <end position="257"/>
    </location>
</feature>
<dbReference type="InterPro" id="IPR002656">
    <property type="entry name" value="Acyl_transf_3_dom"/>
</dbReference>
<dbReference type="GO" id="GO:0009103">
    <property type="term" value="P:lipopolysaccharide biosynthetic process"/>
    <property type="evidence" value="ECO:0007669"/>
    <property type="project" value="TreeGrafter"/>
</dbReference>
<dbReference type="GO" id="GO:0016020">
    <property type="term" value="C:membrane"/>
    <property type="evidence" value="ECO:0007669"/>
    <property type="project" value="TreeGrafter"/>
</dbReference>
<keyword evidence="1" id="KW-0812">Transmembrane</keyword>
<evidence type="ECO:0000259" key="2">
    <source>
        <dbReference type="Pfam" id="PF01757"/>
    </source>
</evidence>
<dbReference type="EC" id="2.3.1.-" evidence="3"/>
<keyword evidence="1" id="KW-1133">Transmembrane helix</keyword>
<evidence type="ECO:0000313" key="4">
    <source>
        <dbReference type="Proteomes" id="UP000494255"/>
    </source>
</evidence>
<feature type="domain" description="Acyltransferase 3" evidence="2">
    <location>
        <begin position="20"/>
        <end position="354"/>
    </location>
</feature>
<dbReference type="GO" id="GO:0016747">
    <property type="term" value="F:acyltransferase activity, transferring groups other than amino-acyl groups"/>
    <property type="evidence" value="ECO:0007669"/>
    <property type="project" value="InterPro"/>
</dbReference>
<dbReference type="AlphaFoldDB" id="A0A6J5B5Q2"/>
<feature type="transmembrane region" description="Helical" evidence="1">
    <location>
        <begin position="185"/>
        <end position="201"/>
    </location>
</feature>
<feature type="transmembrane region" description="Helical" evidence="1">
    <location>
        <begin position="24"/>
        <end position="44"/>
    </location>
</feature>
<dbReference type="GeneID" id="97041776"/>
<keyword evidence="3" id="KW-0012">Acyltransferase</keyword>
<keyword evidence="4" id="KW-1185">Reference proteome</keyword>
<feature type="transmembrane region" description="Helical" evidence="1">
    <location>
        <begin position="339"/>
        <end position="358"/>
    </location>
</feature>
<proteinExistence type="predicted"/>
<feature type="transmembrane region" description="Helical" evidence="1">
    <location>
        <begin position="56"/>
        <end position="76"/>
    </location>
</feature>
<gene>
    <name evidence="3" type="primary">oatA_3</name>
    <name evidence="3" type="ORF">LMG24238_03149</name>
</gene>
<keyword evidence="1" id="KW-0472">Membrane</keyword>
<dbReference type="RefSeq" id="WP_175051233.1">
    <property type="nucleotide sequence ID" value="NZ_CADIKC010000003.1"/>
</dbReference>
<dbReference type="PANTHER" id="PTHR23028">
    <property type="entry name" value="ACETYLTRANSFERASE"/>
    <property type="match status" value="1"/>
</dbReference>
<feature type="transmembrane region" description="Helical" evidence="1">
    <location>
        <begin position="106"/>
        <end position="124"/>
    </location>
</feature>
<sequence>MAAKITEATVETDSGKHYNNEIQALRAIAVMAVLVHHLVFLFTWEGARWNRIGHGLWVGVDLFFCISGYVIAKALLPRLEGKTGSAYWAEVGSFWVRRLYRITPSAWLWMMIAMAVSPFFSGYYSPHKNLPDVIAVAMHIENFHVVNCLNGDSACGNFGYYWTLSLEEQFYVLLPLLFLIFRKRLPIVLGIMVAAQFFIHRNQWDGLLSFIRTDAILLGVLLAFFSRTDAYRMLEPNLLASRFRFIIPSILFAALFAIPHYEIVSFFMGMSALVSALIVWMCSYDRGYFLGPTLLRRALVWIGERSFAIYLIHFPVYVYTREFWPKFEPAGTHIGANFTLRYALTATIVTLILADLNFRFVEEPLRKRGHIRAAQIAERAVRLTGQGE</sequence>
<dbReference type="EMBL" id="CADIKC010000003">
    <property type="protein sequence ID" value="CAB3691502.1"/>
    <property type="molecule type" value="Genomic_DNA"/>
</dbReference>
<feature type="transmembrane region" description="Helical" evidence="1">
    <location>
        <begin position="263"/>
        <end position="282"/>
    </location>
</feature>
<dbReference type="Proteomes" id="UP000494255">
    <property type="component" value="Unassembled WGS sequence"/>
</dbReference>
<dbReference type="Pfam" id="PF01757">
    <property type="entry name" value="Acyl_transf_3"/>
    <property type="match status" value="1"/>
</dbReference>
<keyword evidence="3" id="KW-0808">Transferase</keyword>
<reference evidence="3 4" key="1">
    <citation type="submission" date="2020-04" db="EMBL/GenBank/DDBJ databases">
        <authorList>
            <person name="De Canck E."/>
        </authorList>
    </citation>
    <scope>NUCLEOTIDE SEQUENCE [LARGE SCALE GENOMIC DNA]</scope>
    <source>
        <strain evidence="3 4">LMG 24238</strain>
    </source>
</reference>
<feature type="transmembrane region" description="Helical" evidence="1">
    <location>
        <begin position="207"/>
        <end position="226"/>
    </location>
</feature>
<dbReference type="InterPro" id="IPR050879">
    <property type="entry name" value="Acyltransferase_3"/>
</dbReference>
<dbReference type="PANTHER" id="PTHR23028:SF53">
    <property type="entry name" value="ACYL_TRANSF_3 DOMAIN-CONTAINING PROTEIN"/>
    <property type="match status" value="1"/>
</dbReference>
<evidence type="ECO:0000256" key="1">
    <source>
        <dbReference type="SAM" id="Phobius"/>
    </source>
</evidence>